<dbReference type="OMA" id="GESICRY"/>
<evidence type="ECO:0000313" key="3">
    <source>
        <dbReference type="EMBL" id="OSS44341.1"/>
    </source>
</evidence>
<dbReference type="GO" id="GO:0008270">
    <property type="term" value="F:zinc ion binding"/>
    <property type="evidence" value="ECO:0007669"/>
    <property type="project" value="InterPro"/>
</dbReference>
<name>A0A1Y2LKC2_EPING</name>
<dbReference type="GO" id="GO:0001228">
    <property type="term" value="F:DNA-binding transcription activator activity, RNA polymerase II-specific"/>
    <property type="evidence" value="ECO:0007669"/>
    <property type="project" value="TreeGrafter"/>
</dbReference>
<organism evidence="3 4">
    <name type="scientific">Epicoccum nigrum</name>
    <name type="common">Soil fungus</name>
    <name type="synonym">Epicoccum purpurascens</name>
    <dbReference type="NCBI Taxonomy" id="105696"/>
    <lineage>
        <taxon>Eukaryota</taxon>
        <taxon>Fungi</taxon>
        <taxon>Dikarya</taxon>
        <taxon>Ascomycota</taxon>
        <taxon>Pezizomycotina</taxon>
        <taxon>Dothideomycetes</taxon>
        <taxon>Pleosporomycetidae</taxon>
        <taxon>Pleosporales</taxon>
        <taxon>Pleosporineae</taxon>
        <taxon>Didymellaceae</taxon>
        <taxon>Epicoccum</taxon>
    </lineage>
</organism>
<accession>A0A1Y2LKC2</accession>
<dbReference type="PROSITE" id="PS00463">
    <property type="entry name" value="ZN2_CY6_FUNGAL_1"/>
    <property type="match status" value="1"/>
</dbReference>
<protein>
    <recommendedName>
        <fullName evidence="2">Zn(2)-C6 fungal-type domain-containing protein</fullName>
    </recommendedName>
</protein>
<dbReference type="InterPro" id="IPR036864">
    <property type="entry name" value="Zn2-C6_fun-type_DNA-bd_sf"/>
</dbReference>
<dbReference type="Gene3D" id="4.10.240.10">
    <property type="entry name" value="Zn(2)-C6 fungal-type DNA-binding domain"/>
    <property type="match status" value="1"/>
</dbReference>
<evidence type="ECO:0000313" key="4">
    <source>
        <dbReference type="Proteomes" id="UP000193240"/>
    </source>
</evidence>
<proteinExistence type="predicted"/>
<dbReference type="PROSITE" id="PS50048">
    <property type="entry name" value="ZN2_CY6_FUNGAL_2"/>
    <property type="match status" value="1"/>
</dbReference>
<dbReference type="STRING" id="105696.A0A1Y2LKC2"/>
<dbReference type="SMART" id="SM00066">
    <property type="entry name" value="GAL4"/>
    <property type="match status" value="1"/>
</dbReference>
<dbReference type="Pfam" id="PF00172">
    <property type="entry name" value="Zn_clus"/>
    <property type="match status" value="1"/>
</dbReference>
<dbReference type="SUPFAM" id="SSF57701">
    <property type="entry name" value="Zn2/Cys6 DNA-binding domain"/>
    <property type="match status" value="1"/>
</dbReference>
<feature type="domain" description="Zn(2)-C6 fungal-type" evidence="2">
    <location>
        <begin position="22"/>
        <end position="52"/>
    </location>
</feature>
<dbReference type="CDD" id="cd00067">
    <property type="entry name" value="GAL4"/>
    <property type="match status" value="1"/>
</dbReference>
<dbReference type="Proteomes" id="UP000193240">
    <property type="component" value="Unassembled WGS sequence"/>
</dbReference>
<evidence type="ECO:0000256" key="1">
    <source>
        <dbReference type="ARBA" id="ARBA00023242"/>
    </source>
</evidence>
<evidence type="ECO:0000259" key="2">
    <source>
        <dbReference type="PROSITE" id="PS50048"/>
    </source>
</evidence>
<dbReference type="EMBL" id="KZ107858">
    <property type="protein sequence ID" value="OSS44341.1"/>
    <property type="molecule type" value="Genomic_DNA"/>
</dbReference>
<dbReference type="PANTHER" id="PTHR47784">
    <property type="entry name" value="STEROL UPTAKE CONTROL PROTEIN 2"/>
    <property type="match status" value="1"/>
</dbReference>
<sequence>MVARPRAEAVRKRRVHAKSRKGCGNCKLRRVKCDEAQPSCQKCRLYSVACNYSEGASPLDLDAHGSFQVQFDSATKVEPCYQYDEIIEIRMPTDTPIVMCVPPLSTFSCNTSLAAMISDSLRFNTPESTWMKESWNFTPNQLQLVSRFRERTSLTIGNPQMAPLYRDLVCQLACRHPFLMHMLLSVTLMHDAHLTYPSASTSTSNTCREALEHWTTASKLFNDVLSQPIPPSYRDAIWATGIFLGAASFWSIGSTDPYAVWPLKTSEPDDLSWLRIGEGKKHLWRIAQPERDDSIFCSVIKGYSCVTVPQWSADETTSDPGPHIAARVMNALGMTSELFDDPSNVYYLPIIALSRCPNVRVTEETALKFLYVMAVITEPFLKLLEEKDVKAVFIMGWCASVSLGLI</sequence>
<keyword evidence="1" id="KW-0539">Nucleus</keyword>
<dbReference type="AlphaFoldDB" id="A0A1Y2LKC2"/>
<dbReference type="InterPro" id="IPR053157">
    <property type="entry name" value="Sterol_Uptake_Regulator"/>
</dbReference>
<gene>
    <name evidence="3" type="ORF">B5807_11056</name>
</gene>
<reference evidence="3 4" key="1">
    <citation type="journal article" date="2017" name="Genome Announc.">
        <title>Genome sequence of the saprophytic ascomycete Epicoccum nigrum ICMP 19927 strain isolated from New Zealand.</title>
        <authorList>
            <person name="Fokin M."/>
            <person name="Fleetwood D."/>
            <person name="Weir B.S."/>
            <person name="Villas-Boas S.G."/>
        </authorList>
    </citation>
    <scope>NUCLEOTIDE SEQUENCE [LARGE SCALE GENOMIC DNA]</scope>
    <source>
        <strain evidence="3 4">ICMP 19927</strain>
    </source>
</reference>
<dbReference type="PANTHER" id="PTHR47784:SF9">
    <property type="entry name" value="ZN(II)2CYS6 TRANSCRIPTION FACTOR (EUROFUNG)"/>
    <property type="match status" value="1"/>
</dbReference>
<keyword evidence="4" id="KW-1185">Reference proteome</keyword>
<dbReference type="InterPro" id="IPR001138">
    <property type="entry name" value="Zn2Cys6_DnaBD"/>
</dbReference>
<dbReference type="InParanoid" id="A0A1Y2LKC2"/>